<organism evidence="3 4">
    <name type="scientific">Microbacterium algihabitans</name>
    <dbReference type="NCBI Taxonomy" id="3075992"/>
    <lineage>
        <taxon>Bacteria</taxon>
        <taxon>Bacillati</taxon>
        <taxon>Actinomycetota</taxon>
        <taxon>Actinomycetes</taxon>
        <taxon>Micrococcales</taxon>
        <taxon>Microbacteriaceae</taxon>
        <taxon>Microbacterium</taxon>
    </lineage>
</organism>
<name>A0ABU3RUZ8_9MICO</name>
<accession>A0ABU3RUZ8</accession>
<dbReference type="Pfam" id="PF06259">
    <property type="entry name" value="Abhydrolase_8"/>
    <property type="match status" value="1"/>
</dbReference>
<gene>
    <name evidence="3" type="ORF">RWH43_05820</name>
</gene>
<protein>
    <submittedName>
        <fullName evidence="3">Alpha/beta hydrolase</fullName>
    </submittedName>
</protein>
<dbReference type="Pfam" id="PF21725">
    <property type="entry name" value="T7SS_signal"/>
    <property type="match status" value="1"/>
</dbReference>
<evidence type="ECO:0000259" key="2">
    <source>
        <dbReference type="Pfam" id="PF21725"/>
    </source>
</evidence>
<keyword evidence="3" id="KW-0378">Hydrolase</keyword>
<comment type="caution">
    <text evidence="3">The sequence shown here is derived from an EMBL/GenBank/DDBJ whole genome shotgun (WGS) entry which is preliminary data.</text>
</comment>
<sequence>MTGLVPGSVEAAYEVAHLAAERERVASDLVDRLLRMREIDGWTGQAAEAYANRVASVVRRWTEIGDGLSAVIGPLQTYARALSSAQGLAAQAIEAWAFASTLPETPGTPAGFSSFSRGWPVLVSDPRHRGPAPTTAGEARARAEAMVADACADVKAAGDVATAAVRRAIEAVRARGEAWARVGEGLGVAALPPGRVLAMMRTLDADTLTDLLGARPDLLERLAQSNPADLAPWWRGLSSAQQDALIACAPGIIGNLGGVAYAARDRANRIVLAQALEEARNSPWDQSEQVAALEALDRAATGNTLASLVLDRPPLAQVAVGDLDRASSVTFLVPGMNTTVGRDMGTYVSAAARLRWEQFLASGISTDEIAVVAWLGYHPPVSDPLWRAPEVLADSRAEVGATALAYDIGSVRVAQELNGGRSNLSVVAHSYGTDVSTLALKHANADHLVLLGSAGVSDGIDAATDLKVPDGEVYATQSMKDGWAPVGQGLSQRTDPTEESFGARTFWSERSVAGGERLDGVHSHGPIGVGPQAPSYLDSGSIALRYAAMASMGAGEDIPEGGDSLARHAASGGINTRYYIDPRPLRDAE</sequence>
<feature type="domain" description="DUF1023" evidence="1">
    <location>
        <begin position="315"/>
        <end position="481"/>
    </location>
</feature>
<keyword evidence="4" id="KW-1185">Reference proteome</keyword>
<proteinExistence type="predicted"/>
<evidence type="ECO:0000313" key="3">
    <source>
        <dbReference type="EMBL" id="MDU0326273.1"/>
    </source>
</evidence>
<evidence type="ECO:0000259" key="1">
    <source>
        <dbReference type="Pfam" id="PF06259"/>
    </source>
</evidence>
<dbReference type="Proteomes" id="UP001256673">
    <property type="component" value="Unassembled WGS sequence"/>
</dbReference>
<dbReference type="InterPro" id="IPR049082">
    <property type="entry name" value="T7SS_signal"/>
</dbReference>
<dbReference type="EMBL" id="JAWDIU010000001">
    <property type="protein sequence ID" value="MDU0326273.1"/>
    <property type="molecule type" value="Genomic_DNA"/>
</dbReference>
<evidence type="ECO:0000313" key="4">
    <source>
        <dbReference type="Proteomes" id="UP001256673"/>
    </source>
</evidence>
<reference evidence="3 4" key="1">
    <citation type="submission" date="2023-09" db="EMBL/GenBank/DDBJ databases">
        <title>Microbacterium fusihabitans sp. nov., Microbacterium phycihabitans sp. nov., and Microbacterium cervinum sp. nov., isolated from dried seaweeds of beach.</title>
        <authorList>
            <person name="Lee S.D."/>
        </authorList>
    </citation>
    <scope>NUCLEOTIDE SEQUENCE [LARGE SCALE GENOMIC DNA]</scope>
    <source>
        <strain evidence="3 4">KSW2-21</strain>
    </source>
</reference>
<dbReference type="InterPro" id="IPR010427">
    <property type="entry name" value="DUF1023"/>
</dbReference>
<dbReference type="GO" id="GO:0016787">
    <property type="term" value="F:hydrolase activity"/>
    <property type="evidence" value="ECO:0007669"/>
    <property type="project" value="UniProtKB-KW"/>
</dbReference>
<feature type="domain" description="Putative T7SS secretion signal" evidence="2">
    <location>
        <begin position="5"/>
        <end position="171"/>
    </location>
</feature>